<dbReference type="AlphaFoldDB" id="A0A3E0WF91"/>
<dbReference type="Pfam" id="PF07042">
    <property type="entry name" value="TrfA"/>
    <property type="match status" value="1"/>
</dbReference>
<evidence type="ECO:0000313" key="1">
    <source>
        <dbReference type="EMBL" id="RFA31614.1"/>
    </source>
</evidence>
<dbReference type="OrthoDB" id="8481003at2"/>
<protein>
    <recommendedName>
        <fullName evidence="3">TrfA family protein</fullName>
    </recommendedName>
</protein>
<name>A0A3E0WF91_9GAMM</name>
<dbReference type="InterPro" id="IPR010751">
    <property type="entry name" value="TrfA"/>
</dbReference>
<dbReference type="RefSeq" id="WP_116304287.1">
    <property type="nucleotide sequence ID" value="NZ_NFZV01000050.1"/>
</dbReference>
<dbReference type="EMBL" id="NFZW01000045">
    <property type="protein sequence ID" value="RFA31614.1"/>
    <property type="molecule type" value="Genomic_DNA"/>
</dbReference>
<proteinExistence type="predicted"/>
<accession>A0A3E0WF91</accession>
<keyword evidence="2" id="KW-1185">Reference proteome</keyword>
<comment type="caution">
    <text evidence="1">The sequence shown here is derived from an EMBL/GenBank/DDBJ whole genome shotgun (WGS) entry which is preliminary data.</text>
</comment>
<evidence type="ECO:0008006" key="3">
    <source>
        <dbReference type="Google" id="ProtNLM"/>
    </source>
</evidence>
<sequence length="283" mass="32645">MSITTPSKSPLVISLEERVNAVRASKVVQLPLWRDSSRSIPNEVVRSALFKAQKNGTPRRYYADESILVVGDGAISYRGEELRVDDEDVWLQILHLARLQPLGECVEFTAYSFLKELGWANTPYYYDKLKTAISRLKATSVTVESKRLGRALGLSLVKRFEWQASDSSRKKVWRIWIEPEMRVLFGEHYYTIIEWKQRQRLSPIAKRLYDYYSSHRRPYPLKLRTLQDLCGSTTATTRKLRQQIRKALDEVKATGLLVPSLPNQDWIDSNDLVHVARSTGSRS</sequence>
<organism evidence="1 2">
    <name type="scientific">Alkalilimnicola ehrlichii</name>
    <dbReference type="NCBI Taxonomy" id="351052"/>
    <lineage>
        <taxon>Bacteria</taxon>
        <taxon>Pseudomonadati</taxon>
        <taxon>Pseudomonadota</taxon>
        <taxon>Gammaproteobacteria</taxon>
        <taxon>Chromatiales</taxon>
        <taxon>Ectothiorhodospiraceae</taxon>
        <taxon>Alkalilimnicola</taxon>
    </lineage>
</organism>
<gene>
    <name evidence="1" type="ORF">CAL65_21965</name>
</gene>
<reference evidence="2" key="1">
    <citation type="submission" date="2017-05" db="EMBL/GenBank/DDBJ databases">
        <authorList>
            <person name="Sharma S."/>
            <person name="Sidhu C."/>
            <person name="Pinnaka A.K."/>
        </authorList>
    </citation>
    <scope>NUCLEOTIDE SEQUENCE [LARGE SCALE GENOMIC DNA]</scope>
    <source>
        <strain evidence="2">AK93</strain>
    </source>
</reference>
<dbReference type="Proteomes" id="UP000256763">
    <property type="component" value="Unassembled WGS sequence"/>
</dbReference>
<evidence type="ECO:0000313" key="2">
    <source>
        <dbReference type="Proteomes" id="UP000256763"/>
    </source>
</evidence>